<dbReference type="RefSeq" id="WP_194181565.1">
    <property type="nucleotide sequence ID" value="NZ_JADGIK010000001.1"/>
</dbReference>
<dbReference type="Proteomes" id="UP000608754">
    <property type="component" value="Unassembled WGS sequence"/>
</dbReference>
<organism evidence="1 2">
    <name type="scientific">Faecalibacter rhinopitheci</name>
    <dbReference type="NCBI Taxonomy" id="2779678"/>
    <lineage>
        <taxon>Bacteria</taxon>
        <taxon>Pseudomonadati</taxon>
        <taxon>Bacteroidota</taxon>
        <taxon>Flavobacteriia</taxon>
        <taxon>Flavobacteriales</taxon>
        <taxon>Weeksellaceae</taxon>
        <taxon>Faecalibacter</taxon>
    </lineage>
</organism>
<name>A0A8J7K316_9FLAO</name>
<sequence length="254" mass="29240">MKGVIAILLFFFTSLVFGQTKIITGSVIIEQGDEYLPPSGIRVENLRSYGKTLTNSEGHYSIPVSIGDTLQFSAGYVVPRKIVINKNLFDKGVLQAHLDIETIELGEAVIGKLDKNLNNNLRIRRDLKGDIYNQIGLDQRLRDLEPKKDISKFKATDVMNPLRMIGHLNGFYKKQRKIQLFERKQNILNEVINYFPDEFFINYLKIPDHKVQEFLQYADTKINLKSKVMNRQFELIGLELESVAVDYLKELNQS</sequence>
<proteinExistence type="predicted"/>
<reference evidence="1" key="1">
    <citation type="submission" date="2020-10" db="EMBL/GenBank/DDBJ databases">
        <authorList>
            <person name="Lu T."/>
            <person name="Wang Q."/>
            <person name="Han X."/>
        </authorList>
    </citation>
    <scope>NUCLEOTIDE SEQUENCE</scope>
    <source>
        <strain evidence="1">WQ 117</strain>
    </source>
</reference>
<gene>
    <name evidence="1" type="ORF">IM532_00905</name>
</gene>
<evidence type="ECO:0000313" key="2">
    <source>
        <dbReference type="Proteomes" id="UP000608754"/>
    </source>
</evidence>
<comment type="caution">
    <text evidence="1">The sequence shown here is derived from an EMBL/GenBank/DDBJ whole genome shotgun (WGS) entry which is preliminary data.</text>
</comment>
<evidence type="ECO:0000313" key="1">
    <source>
        <dbReference type="EMBL" id="MBF0596033.1"/>
    </source>
</evidence>
<accession>A0A8J7K316</accession>
<evidence type="ECO:0008006" key="3">
    <source>
        <dbReference type="Google" id="ProtNLM"/>
    </source>
</evidence>
<dbReference type="AlphaFoldDB" id="A0A8J7K316"/>
<protein>
    <recommendedName>
        <fullName evidence="3">Carboxypeptidase-like regulatory domain-containing protein</fullName>
    </recommendedName>
</protein>
<keyword evidence="2" id="KW-1185">Reference proteome</keyword>
<dbReference type="EMBL" id="JADGIK010000001">
    <property type="protein sequence ID" value="MBF0596033.1"/>
    <property type="molecule type" value="Genomic_DNA"/>
</dbReference>